<name>A0A422MA62_LACPA</name>
<dbReference type="AlphaFoldDB" id="A0A422MA62"/>
<sequence>MSIVAHKKRLSNVSRFLCALINLAMCKNLIGIGKHGTILLRVTLLAAQAWEQSLLPDDDP</sequence>
<gene>
    <name evidence="1" type="ORF">FAM18172_01860</name>
</gene>
<dbReference type="EMBL" id="LKFU01000065">
    <property type="protein sequence ID" value="RND85646.1"/>
    <property type="molecule type" value="Genomic_DNA"/>
</dbReference>
<accession>A0A422MA62</accession>
<proteinExistence type="predicted"/>
<comment type="caution">
    <text evidence="1">The sequence shown here is derived from an EMBL/GenBank/DDBJ whole genome shotgun (WGS) entry which is preliminary data.</text>
</comment>
<reference evidence="1 2" key="1">
    <citation type="journal article" date="2018" name="Front. Microbiol.">
        <title>Conversion of Methionine to Cysteine in Lactobacillus paracasei Depends on the Highly Mobile cysK-ctl-cysE Gene Cluster.</title>
        <authorList>
            <person name="Wuthrich D."/>
            <person name="Irmler S."/>
            <person name="Berthoud H."/>
            <person name="Guggenbuhl B."/>
            <person name="Eugster E."/>
            <person name="Bruggmann R."/>
        </authorList>
    </citation>
    <scope>NUCLEOTIDE SEQUENCE [LARGE SCALE GENOMIC DNA]</scope>
    <source>
        <strain evidence="1 2">FAM18172</strain>
    </source>
</reference>
<dbReference type="Proteomes" id="UP000285532">
    <property type="component" value="Unassembled WGS sequence"/>
</dbReference>
<organism evidence="1 2">
    <name type="scientific">Lacticaseibacillus paracasei</name>
    <name type="common">Lactobacillus paracasei</name>
    <dbReference type="NCBI Taxonomy" id="1597"/>
    <lineage>
        <taxon>Bacteria</taxon>
        <taxon>Bacillati</taxon>
        <taxon>Bacillota</taxon>
        <taxon>Bacilli</taxon>
        <taxon>Lactobacillales</taxon>
        <taxon>Lactobacillaceae</taxon>
        <taxon>Lacticaseibacillus</taxon>
    </lineage>
</organism>
<evidence type="ECO:0000313" key="2">
    <source>
        <dbReference type="Proteomes" id="UP000285532"/>
    </source>
</evidence>
<protein>
    <submittedName>
        <fullName evidence="1">Uncharacterized protein</fullName>
    </submittedName>
</protein>
<evidence type="ECO:0000313" key="1">
    <source>
        <dbReference type="EMBL" id="RND85646.1"/>
    </source>
</evidence>